<evidence type="ECO:0000256" key="4">
    <source>
        <dbReference type="ARBA" id="ARBA00022989"/>
    </source>
</evidence>
<evidence type="ECO:0000259" key="8">
    <source>
        <dbReference type="Pfam" id="PF26002"/>
    </source>
</evidence>
<protein>
    <recommendedName>
        <fullName evidence="8">AprE-like beta-barrel domain-containing protein</fullName>
    </recommendedName>
</protein>
<reference evidence="9 10" key="1">
    <citation type="submission" date="2017-06" db="EMBL/GenBank/DDBJ databases">
        <title>Genome sequencing of cyanobaciteial culture collection at National Institute for Environmental Studies (NIES).</title>
        <authorList>
            <person name="Hirose Y."/>
            <person name="Shimura Y."/>
            <person name="Fujisawa T."/>
            <person name="Nakamura Y."/>
            <person name="Kawachi M."/>
        </authorList>
    </citation>
    <scope>NUCLEOTIDE SEQUENCE [LARGE SCALE GENOMIC DNA]</scope>
    <source>
        <strain evidence="9 10">NIES-21</strain>
    </source>
</reference>
<dbReference type="PANTHER" id="PTHR30386">
    <property type="entry name" value="MEMBRANE FUSION SUBUNIT OF EMRAB-TOLC MULTIDRUG EFFLUX PUMP"/>
    <property type="match status" value="1"/>
</dbReference>
<keyword evidence="5 7" id="KW-0472">Membrane</keyword>
<feature type="domain" description="AprE-like beta-barrel" evidence="8">
    <location>
        <begin position="492"/>
        <end position="586"/>
    </location>
</feature>
<feature type="transmembrane region" description="Helical" evidence="7">
    <location>
        <begin position="38"/>
        <end position="60"/>
    </location>
</feature>
<dbReference type="EMBL" id="AP018174">
    <property type="protein sequence ID" value="BAY17905.1"/>
    <property type="molecule type" value="Genomic_DNA"/>
</dbReference>
<keyword evidence="3 7" id="KW-0812">Transmembrane</keyword>
<evidence type="ECO:0000256" key="3">
    <source>
        <dbReference type="ARBA" id="ARBA00022692"/>
    </source>
</evidence>
<dbReference type="Gene3D" id="2.40.30.170">
    <property type="match status" value="1"/>
</dbReference>
<keyword evidence="6" id="KW-0175">Coiled coil</keyword>
<evidence type="ECO:0000256" key="5">
    <source>
        <dbReference type="ARBA" id="ARBA00023136"/>
    </source>
</evidence>
<evidence type="ECO:0000313" key="9">
    <source>
        <dbReference type="EMBL" id="BAY17905.1"/>
    </source>
</evidence>
<dbReference type="PANTHER" id="PTHR30386:SF26">
    <property type="entry name" value="TRANSPORT PROTEIN COMB"/>
    <property type="match status" value="1"/>
</dbReference>
<comment type="subcellular location">
    <subcellularLocation>
        <location evidence="1">Membrane</location>
        <topology evidence="1">Single-pass membrane protein</topology>
    </subcellularLocation>
</comment>
<gene>
    <name evidence="9" type="ORF">NIES21_37470</name>
</gene>
<organism evidence="9 10">
    <name type="scientific">Anabaenopsis circularis NIES-21</name>
    <dbReference type="NCBI Taxonomy" id="1085406"/>
    <lineage>
        <taxon>Bacteria</taxon>
        <taxon>Bacillati</taxon>
        <taxon>Cyanobacteriota</taxon>
        <taxon>Cyanophyceae</taxon>
        <taxon>Nostocales</taxon>
        <taxon>Nodulariaceae</taxon>
        <taxon>Anabaenopsis</taxon>
    </lineage>
</organism>
<dbReference type="InterPro" id="IPR058982">
    <property type="entry name" value="Beta-barrel_AprE"/>
</dbReference>
<dbReference type="OrthoDB" id="424142at2"/>
<dbReference type="GO" id="GO:0016020">
    <property type="term" value="C:membrane"/>
    <property type="evidence" value="ECO:0007669"/>
    <property type="project" value="UniProtKB-SubCell"/>
</dbReference>
<dbReference type="Proteomes" id="UP000218287">
    <property type="component" value="Chromosome"/>
</dbReference>
<proteinExistence type="inferred from homology"/>
<evidence type="ECO:0000313" key="10">
    <source>
        <dbReference type="Proteomes" id="UP000218287"/>
    </source>
</evidence>
<keyword evidence="10" id="KW-1185">Reference proteome</keyword>
<evidence type="ECO:0000256" key="1">
    <source>
        <dbReference type="ARBA" id="ARBA00004167"/>
    </source>
</evidence>
<dbReference type="AlphaFoldDB" id="A0A1Z4GK87"/>
<sequence>MNFLRAQENYADNSFNDLNPEQLPVFDVNEFLPSIGKWVNITGGIMITILVLGVILSSILKYNVTVKVPATIRPLGELKVVESAITGTVQKIEAKDSQIVKQGQAIAYIDDSRLQNQKSQLQTSIQKSKLQLGQIEAQLSEINIQLAAQTELMNRTILAAQAELNGTERNYQDQRIKAFAEMTQAQTAFTLAKLQKDRLRREKLLTTTVQETEAALALARVQRDRLQGEKLLQSTVQAAEIALHIAQKQKDRLQRDQLLKITVQEAEAALQMAKLQRDRLQSIVALGAVPLNLFEEKAQAVKEAEAKLVQTKANTKNLLEEKEQGVISAQAKLAQAQENAKNSLEEKVQAVKAAETKLEQAKADAKNSLEEKDQALTIAETNLIKVKTALNPSDSPVAVASARIQQEQAKKEADLAALKKERETLLQQRTEFQKQLDTTQKQLQQTDNELSKTVIRAPSDGILLQFKLRNPGQIVQPSEAIAQIAPLDAAMQIKARVPAQDIDKVKANQQVQMQVSACPYPDYGTLKGTVTTIAPDALAVEKNSALPTVEPTPAYEVTIVPQTASVGRGDRQCHLKPGMEGRADIISRQETIMQFILRKARLFADI</sequence>
<feature type="coiled-coil region" evidence="6">
    <location>
        <begin position="125"/>
        <end position="177"/>
    </location>
</feature>
<feature type="coiled-coil region" evidence="6">
    <location>
        <begin position="209"/>
        <end position="449"/>
    </location>
</feature>
<evidence type="ECO:0000256" key="2">
    <source>
        <dbReference type="ARBA" id="ARBA00009477"/>
    </source>
</evidence>
<dbReference type="Pfam" id="PF26002">
    <property type="entry name" value="Beta-barrel_AprE"/>
    <property type="match status" value="1"/>
</dbReference>
<evidence type="ECO:0000256" key="7">
    <source>
        <dbReference type="SAM" id="Phobius"/>
    </source>
</evidence>
<name>A0A1Z4GK87_9CYAN</name>
<comment type="similarity">
    <text evidence="2">Belongs to the membrane fusion protein (MFP) (TC 8.A.1) family.</text>
</comment>
<keyword evidence="4 7" id="KW-1133">Transmembrane helix</keyword>
<dbReference type="InterPro" id="IPR050739">
    <property type="entry name" value="MFP"/>
</dbReference>
<accession>A0A1Z4GK87</accession>
<evidence type="ECO:0000256" key="6">
    <source>
        <dbReference type="SAM" id="Coils"/>
    </source>
</evidence>